<proteinExistence type="predicted"/>
<dbReference type="EMBL" id="FQNC01000044">
    <property type="protein sequence ID" value="SGY54871.1"/>
    <property type="molecule type" value="Genomic_DNA"/>
</dbReference>
<evidence type="ECO:0000313" key="3">
    <source>
        <dbReference type="EMBL" id="SGY54871.1"/>
    </source>
</evidence>
<feature type="region of interest" description="Disordered" evidence="1">
    <location>
        <begin position="1"/>
        <end position="68"/>
    </location>
</feature>
<organism evidence="3 4">
    <name type="scientific">Microbotryum silenes-dioicae</name>
    <dbReference type="NCBI Taxonomy" id="796604"/>
    <lineage>
        <taxon>Eukaryota</taxon>
        <taxon>Fungi</taxon>
        <taxon>Dikarya</taxon>
        <taxon>Basidiomycota</taxon>
        <taxon>Pucciniomycotina</taxon>
        <taxon>Microbotryomycetes</taxon>
        <taxon>Microbotryales</taxon>
        <taxon>Microbotryaceae</taxon>
        <taxon>Microbotryum</taxon>
    </lineage>
</organism>
<protein>
    <submittedName>
        <fullName evidence="3">BQ5605_C006g03922 protein</fullName>
    </submittedName>
</protein>
<dbReference type="AlphaFoldDB" id="A0A2X0P7X6"/>
<dbReference type="InterPro" id="IPR013103">
    <property type="entry name" value="RVT_2"/>
</dbReference>
<dbReference type="STRING" id="796604.A0A2X0P7X6"/>
<accession>A0A2X0P7X6</accession>
<dbReference type="Proteomes" id="UP000249464">
    <property type="component" value="Unassembled WGS sequence"/>
</dbReference>
<dbReference type="PANTHER" id="PTHR11439:SF440">
    <property type="entry name" value="INTEGRASE CATALYTIC DOMAIN-CONTAINING PROTEIN"/>
    <property type="match status" value="1"/>
</dbReference>
<dbReference type="CDD" id="cd09272">
    <property type="entry name" value="RNase_HI_RT_Ty1"/>
    <property type="match status" value="1"/>
</dbReference>
<sequence>MMNKFYKKKDGGDGRRRLRHPSDDADNNPPDPNQIPDGYEPVVPTTERTSELAERWGAPAGSRRRGGAEQQAMFVDVGTILGDVILLNELPEWEQVLNVVVNLEECNDWTNLSSIVQGSTEGISGLEELEAYQVWTGSPDEPTYKQAMAGEDREDWSISLMTEYSILNGMNTWDKEATDPPPGVRAIPTKVVLVRKRNDKGDIIKYKARIVARGDLQNHHGETFSPTARIASIRMINIIAHVKGYRRLQFDVNSAYRHGHIAEPLWIKLPDGSTHRLRKSLYGLKQSGREWNKVLHLHAALVDRGFKQMEEDFGVYRRVRNIGGVDRTTLLAIYVDDGASRVSSMPRARFLSASLLSPTIFTIIFGSRTYAPRASASVPKNLEGFLSEFEQQFNFKRGEVQLFLGMKITTDDASGIMTIDQCHQIESILNNHGFANASAVATPTSDSDQHSDGGTAHLKLNYRQVVGELLWVSGCTRPDISYAVTQLSRHCADPKPEHFRQMRRVLRYLRGTINRRLEYNRHLGIDVTLYCDSDHAAEKSGCRSISGYTVIMAGSAITWASKRQVSLATSSVQAEYQALSAAAQETLWIRSLLFSLGVPPSSPTIIHGDSTGAIALADHPTSHATTKHIATHCHFTRELVSNFIIELRWIGTKEMVADGFTKGLLRVPHQSFVRMLGMVDAPRQGACWKGLREQ</sequence>
<feature type="compositionally biased region" description="Basic and acidic residues" evidence="1">
    <location>
        <begin position="8"/>
        <end position="23"/>
    </location>
</feature>
<feature type="domain" description="Reverse transcriptase Ty1/copia-type" evidence="2">
    <location>
        <begin position="178"/>
        <end position="337"/>
    </location>
</feature>
<evidence type="ECO:0000256" key="1">
    <source>
        <dbReference type="SAM" id="MobiDB-lite"/>
    </source>
</evidence>
<name>A0A2X0P7X6_9BASI</name>
<evidence type="ECO:0000313" key="4">
    <source>
        <dbReference type="Proteomes" id="UP000249464"/>
    </source>
</evidence>
<evidence type="ECO:0000259" key="2">
    <source>
        <dbReference type="Pfam" id="PF07727"/>
    </source>
</evidence>
<dbReference type="Pfam" id="PF07727">
    <property type="entry name" value="RVT_2"/>
    <property type="match status" value="1"/>
</dbReference>
<dbReference type="PANTHER" id="PTHR11439">
    <property type="entry name" value="GAG-POL-RELATED RETROTRANSPOSON"/>
    <property type="match status" value="1"/>
</dbReference>
<keyword evidence="4" id="KW-1185">Reference proteome</keyword>
<gene>
    <name evidence="3" type="primary">BQ5605_C006g03922</name>
    <name evidence="3" type="ORF">BQ5605_C006G03922</name>
</gene>
<reference evidence="3 4" key="1">
    <citation type="submission" date="2016-11" db="EMBL/GenBank/DDBJ databases">
        <authorList>
            <person name="Jaros S."/>
            <person name="Januszkiewicz K."/>
            <person name="Wedrychowicz H."/>
        </authorList>
    </citation>
    <scope>NUCLEOTIDE SEQUENCE [LARGE SCALE GENOMIC DNA]</scope>
</reference>